<feature type="transmembrane region" description="Helical" evidence="1">
    <location>
        <begin position="75"/>
        <end position="93"/>
    </location>
</feature>
<comment type="caution">
    <text evidence="3">The sequence shown here is derived from an EMBL/GenBank/DDBJ whole genome shotgun (WGS) entry which is preliminary data.</text>
</comment>
<sequence>MLFTRGMTQRSMRAGAVTGLVLLVFVALVRLQPGGPDVARAVDDLAQVVAALLAAAACAVRACRSSERESNSWGWLAAACLAWGLGECLWAWYELVLRRDTPFPSPADAGFLLFPVLAAVGLLSWPSAVLHGTTRWRTLLDGALVAGALLILSWGTALGTTVRADGTGSFGYAVSLSYPLGDLVLLTLALVILSHARHARAGLGLVVLGLVLLCVADSGFAYLTAVDGYTTGSWVDAGWVGGFLLLAAAAHLHTAPGREVLRPGPARMESTPRALLPYVPAGVGLSVALAGQFGGRRDPVTLGAATVVIAALLARQLLAVLDNRALLVQVLAAQHELEHQAFHDPLTGLANRALFGERLRHGLELHRRDHRALSLLYVDLDNFKGVNDTLGHDAGDLVLQDVAVRLQAVTRTGDTVARLGGDEFAVLLEDGGNPHDVASRIVDAFHEPVPFGSAYVPIGASIGIAAVGHDEETPSMEALLQRADHAMYDAKRAGKAAAPTRGEHVPHAGARHAVAALTARVRWTVG</sequence>
<dbReference type="InterPro" id="IPR029787">
    <property type="entry name" value="Nucleotide_cyclase"/>
</dbReference>
<dbReference type="PROSITE" id="PS50887">
    <property type="entry name" value="GGDEF"/>
    <property type="match status" value="1"/>
</dbReference>
<feature type="transmembrane region" description="Helical" evidence="1">
    <location>
        <begin position="300"/>
        <end position="321"/>
    </location>
</feature>
<dbReference type="InterPro" id="IPR043128">
    <property type="entry name" value="Rev_trsase/Diguanyl_cyclase"/>
</dbReference>
<proteinExistence type="predicted"/>
<feature type="transmembrane region" description="Helical" evidence="1">
    <location>
        <begin position="170"/>
        <end position="193"/>
    </location>
</feature>
<feature type="transmembrane region" description="Helical" evidence="1">
    <location>
        <begin position="113"/>
        <end position="132"/>
    </location>
</feature>
<evidence type="ECO:0000313" key="4">
    <source>
        <dbReference type="Proteomes" id="UP000317893"/>
    </source>
</evidence>
<evidence type="ECO:0000256" key="1">
    <source>
        <dbReference type="SAM" id="Phobius"/>
    </source>
</evidence>
<organism evidence="3 4">
    <name type="scientific">Lapillicoccus jejuensis</name>
    <dbReference type="NCBI Taxonomy" id="402171"/>
    <lineage>
        <taxon>Bacteria</taxon>
        <taxon>Bacillati</taxon>
        <taxon>Actinomycetota</taxon>
        <taxon>Actinomycetes</taxon>
        <taxon>Micrococcales</taxon>
        <taxon>Intrasporangiaceae</taxon>
        <taxon>Lapillicoccus</taxon>
    </lineage>
</organism>
<dbReference type="Proteomes" id="UP000317893">
    <property type="component" value="Unassembled WGS sequence"/>
</dbReference>
<keyword evidence="1" id="KW-1133">Transmembrane helix</keyword>
<feature type="transmembrane region" description="Helical" evidence="1">
    <location>
        <begin position="275"/>
        <end position="294"/>
    </location>
</feature>
<dbReference type="SUPFAM" id="SSF55073">
    <property type="entry name" value="Nucleotide cyclase"/>
    <property type="match status" value="1"/>
</dbReference>
<feature type="transmembrane region" description="Helical" evidence="1">
    <location>
        <begin position="45"/>
        <end position="63"/>
    </location>
</feature>
<dbReference type="InterPro" id="IPR000160">
    <property type="entry name" value="GGDEF_dom"/>
</dbReference>
<dbReference type="PANTHER" id="PTHR46663">
    <property type="entry name" value="DIGUANYLATE CYCLASE DGCT-RELATED"/>
    <property type="match status" value="1"/>
</dbReference>
<keyword evidence="1" id="KW-0812">Transmembrane</keyword>
<dbReference type="CDD" id="cd01949">
    <property type="entry name" value="GGDEF"/>
    <property type="match status" value="1"/>
</dbReference>
<dbReference type="NCBIfam" id="TIGR00254">
    <property type="entry name" value="GGDEF"/>
    <property type="match status" value="1"/>
</dbReference>
<dbReference type="Gene3D" id="3.30.70.270">
    <property type="match status" value="1"/>
</dbReference>
<dbReference type="InterPro" id="IPR052163">
    <property type="entry name" value="DGC-Regulatory_Protein"/>
</dbReference>
<gene>
    <name evidence="3" type="ORF">FB458_3905</name>
</gene>
<keyword evidence="4" id="KW-1185">Reference proteome</keyword>
<feature type="domain" description="GGDEF" evidence="2">
    <location>
        <begin position="371"/>
        <end position="503"/>
    </location>
</feature>
<evidence type="ECO:0000259" key="2">
    <source>
        <dbReference type="PROSITE" id="PS50887"/>
    </source>
</evidence>
<accession>A0A542E622</accession>
<dbReference type="Pfam" id="PF00990">
    <property type="entry name" value="GGDEF"/>
    <property type="match status" value="1"/>
</dbReference>
<feature type="transmembrane region" description="Helical" evidence="1">
    <location>
        <begin position="139"/>
        <end position="158"/>
    </location>
</feature>
<protein>
    <submittedName>
        <fullName evidence="3">Diguanylate cyclase (GGDEF)-like protein</fullName>
    </submittedName>
</protein>
<reference evidence="3 4" key="1">
    <citation type="submission" date="2019-06" db="EMBL/GenBank/DDBJ databases">
        <title>Sequencing the genomes of 1000 actinobacteria strains.</title>
        <authorList>
            <person name="Klenk H.-P."/>
        </authorList>
    </citation>
    <scope>NUCLEOTIDE SEQUENCE [LARGE SCALE GENOMIC DNA]</scope>
    <source>
        <strain evidence="3 4">DSM 18607</strain>
    </source>
</reference>
<keyword evidence="1" id="KW-0472">Membrane</keyword>
<dbReference type="PANTHER" id="PTHR46663:SF2">
    <property type="entry name" value="GGDEF DOMAIN-CONTAINING PROTEIN"/>
    <property type="match status" value="1"/>
</dbReference>
<dbReference type="EMBL" id="VFMN01000001">
    <property type="protein sequence ID" value="TQJ10767.1"/>
    <property type="molecule type" value="Genomic_DNA"/>
</dbReference>
<feature type="transmembrane region" description="Helical" evidence="1">
    <location>
        <begin position="237"/>
        <end position="254"/>
    </location>
</feature>
<feature type="transmembrane region" description="Helical" evidence="1">
    <location>
        <begin position="205"/>
        <end position="225"/>
    </location>
</feature>
<dbReference type="SMART" id="SM00267">
    <property type="entry name" value="GGDEF"/>
    <property type="match status" value="1"/>
</dbReference>
<dbReference type="FunFam" id="3.30.70.270:FF:000001">
    <property type="entry name" value="Diguanylate cyclase domain protein"/>
    <property type="match status" value="1"/>
</dbReference>
<evidence type="ECO:0000313" key="3">
    <source>
        <dbReference type="EMBL" id="TQJ10767.1"/>
    </source>
</evidence>
<dbReference type="AlphaFoldDB" id="A0A542E622"/>
<name>A0A542E622_9MICO</name>